<dbReference type="PANTHER" id="PTHR44858:SF1">
    <property type="entry name" value="UDP-N-ACETYLGLUCOSAMINE--PEPTIDE N-ACETYLGLUCOSAMINYLTRANSFERASE SPINDLY-RELATED"/>
    <property type="match status" value="1"/>
</dbReference>
<dbReference type="SMART" id="SM00028">
    <property type="entry name" value="TPR"/>
    <property type="match status" value="4"/>
</dbReference>
<feature type="transmembrane region" description="Helical" evidence="4">
    <location>
        <begin position="378"/>
        <end position="395"/>
    </location>
</feature>
<dbReference type="EMBL" id="MHLY01000007">
    <property type="protein sequence ID" value="OGZ18693.1"/>
    <property type="molecule type" value="Genomic_DNA"/>
</dbReference>
<proteinExistence type="predicted"/>
<feature type="transmembrane region" description="Helical" evidence="4">
    <location>
        <begin position="173"/>
        <end position="190"/>
    </location>
</feature>
<keyword evidence="4" id="KW-0472">Membrane</keyword>
<feature type="transmembrane region" description="Helical" evidence="4">
    <location>
        <begin position="92"/>
        <end position="112"/>
    </location>
</feature>
<dbReference type="SUPFAM" id="SSF48452">
    <property type="entry name" value="TPR-like"/>
    <property type="match status" value="1"/>
</dbReference>
<dbReference type="InterPro" id="IPR011990">
    <property type="entry name" value="TPR-like_helical_dom_sf"/>
</dbReference>
<comment type="caution">
    <text evidence="5">The sequence shown here is derived from an EMBL/GenBank/DDBJ whole genome shotgun (WGS) entry which is preliminary data.</text>
</comment>
<protein>
    <submittedName>
        <fullName evidence="5">Uncharacterized protein</fullName>
    </submittedName>
</protein>
<dbReference type="InterPro" id="IPR013105">
    <property type="entry name" value="TPR_2"/>
</dbReference>
<keyword evidence="1" id="KW-0677">Repeat</keyword>
<sequence length="713" mass="79319">MILIDKEIKFKRTPLDLPILVFLLVAILSAVFSVDKNSSIFGFYGRFSDGLVGLLSLGMLYFLITNNVTANGDKKTETSSKSEIRSVFLSKLFLGSVFLAIAVTYLTLFGIWTKLSNFQFSLTDIQIKIPVLMQQPTFNPASGSLEGLAVFLAITVNFLVGLVVVGEKKKLTNIANWILIFLSLGLLIIINYTAAWIVILASSLIFTAIALIKRMFKKDAKKLLLSLILIVTAAVFIFVDNSSLQNSILKYQLPREQILDQPTSFLIGFKGAVENLKSGFLGSGIGTWHYDFSKFKPAEFNQSVLWQIRFDRSGNHFAEILATTGFLGFLAYFFLVGIFLMISYLFLRQNRGGLALFLGFVALLVSQFVYYQNTVLGFLFWMMLALAVVNWKGPIKEKIISLKDFPELSLIFSVLLTVSAIAVLGTYFFAAKFYLADINYRNYFSGGADSIQELEKAVSLNSYQAQYKIVLARDYLSQAIAEGQKPSDQINQIALLNNINLAIHNITGEQVGENYIKGAAELSSNRVAVWETAGMIYSSIQGLATGTVTWGIDSFEKAVVLEPTNPVLHTELGKLYLAAGDKEKAKNEFSKALELKPDYGDAIVQKALMSEADNNLEEAIKEMESLAKIYPSNSEVFFQIGRLYFNNNQTDEAISYFEAAVSLMPNHSNAHYSLGVAYQKIGETAKAIAEFEKVLELNPGNEDVRQKLEDLRK</sequence>
<dbReference type="PANTHER" id="PTHR44858">
    <property type="entry name" value="TETRATRICOPEPTIDE REPEAT PROTEIN 6"/>
    <property type="match status" value="1"/>
</dbReference>
<evidence type="ECO:0000256" key="1">
    <source>
        <dbReference type="ARBA" id="ARBA00022737"/>
    </source>
</evidence>
<dbReference type="PROSITE" id="PS50005">
    <property type="entry name" value="TPR"/>
    <property type="match status" value="3"/>
</dbReference>
<reference evidence="5 6" key="1">
    <citation type="journal article" date="2016" name="Nat. Commun.">
        <title>Thousands of microbial genomes shed light on interconnected biogeochemical processes in an aquifer system.</title>
        <authorList>
            <person name="Anantharaman K."/>
            <person name="Brown C.T."/>
            <person name="Hug L.A."/>
            <person name="Sharon I."/>
            <person name="Castelle C.J."/>
            <person name="Probst A.J."/>
            <person name="Thomas B.C."/>
            <person name="Singh A."/>
            <person name="Wilkins M.J."/>
            <person name="Karaoz U."/>
            <person name="Brodie E.L."/>
            <person name="Williams K.H."/>
            <person name="Hubbard S.S."/>
            <person name="Banfield J.F."/>
        </authorList>
    </citation>
    <scope>NUCLEOTIDE SEQUENCE [LARGE SCALE GENOMIC DNA]</scope>
</reference>
<organism evidence="5 6">
    <name type="scientific">Candidatus Nealsonbacteria bacterium RBG_13_42_11</name>
    <dbReference type="NCBI Taxonomy" id="1801663"/>
    <lineage>
        <taxon>Bacteria</taxon>
        <taxon>Candidatus Nealsoniibacteriota</taxon>
    </lineage>
</organism>
<dbReference type="InterPro" id="IPR019734">
    <property type="entry name" value="TPR_rpt"/>
</dbReference>
<feature type="transmembrane region" description="Helical" evidence="4">
    <location>
        <begin position="148"/>
        <end position="166"/>
    </location>
</feature>
<dbReference type="Pfam" id="PF07719">
    <property type="entry name" value="TPR_2"/>
    <property type="match status" value="1"/>
</dbReference>
<dbReference type="Pfam" id="PF13432">
    <property type="entry name" value="TPR_16"/>
    <property type="match status" value="1"/>
</dbReference>
<dbReference type="InterPro" id="IPR050498">
    <property type="entry name" value="Ycf3"/>
</dbReference>
<dbReference type="STRING" id="1801663.A2175_00160"/>
<feature type="repeat" description="TPR" evidence="3">
    <location>
        <begin position="566"/>
        <end position="599"/>
    </location>
</feature>
<feature type="transmembrane region" description="Helical" evidence="4">
    <location>
        <begin position="196"/>
        <end position="216"/>
    </location>
</feature>
<feature type="transmembrane region" description="Helical" evidence="4">
    <location>
        <begin position="320"/>
        <end position="347"/>
    </location>
</feature>
<evidence type="ECO:0000256" key="2">
    <source>
        <dbReference type="ARBA" id="ARBA00022803"/>
    </source>
</evidence>
<feature type="repeat" description="TPR" evidence="3">
    <location>
        <begin position="668"/>
        <end position="701"/>
    </location>
</feature>
<dbReference type="AlphaFoldDB" id="A0A1G2DYV5"/>
<dbReference type="PROSITE" id="PS50293">
    <property type="entry name" value="TPR_REGION"/>
    <property type="match status" value="3"/>
</dbReference>
<gene>
    <name evidence="5" type="ORF">A2175_00160</name>
</gene>
<keyword evidence="2 3" id="KW-0802">TPR repeat</keyword>
<feature type="transmembrane region" description="Helical" evidence="4">
    <location>
        <begin position="223"/>
        <end position="239"/>
    </location>
</feature>
<evidence type="ECO:0000256" key="3">
    <source>
        <dbReference type="PROSITE-ProRule" id="PRU00339"/>
    </source>
</evidence>
<keyword evidence="4" id="KW-0812">Transmembrane</keyword>
<evidence type="ECO:0000313" key="5">
    <source>
        <dbReference type="EMBL" id="OGZ18693.1"/>
    </source>
</evidence>
<feature type="transmembrane region" description="Helical" evidence="4">
    <location>
        <begin position="407"/>
        <end position="430"/>
    </location>
</feature>
<evidence type="ECO:0000313" key="6">
    <source>
        <dbReference type="Proteomes" id="UP000176755"/>
    </source>
</evidence>
<name>A0A1G2DYV5_9BACT</name>
<feature type="repeat" description="TPR" evidence="3">
    <location>
        <begin position="634"/>
        <end position="667"/>
    </location>
</feature>
<feature type="transmembrane region" description="Helical" evidence="4">
    <location>
        <begin position="354"/>
        <end position="372"/>
    </location>
</feature>
<accession>A0A1G2DYV5</accession>
<dbReference type="Gene3D" id="1.25.40.10">
    <property type="entry name" value="Tetratricopeptide repeat domain"/>
    <property type="match status" value="2"/>
</dbReference>
<feature type="transmembrane region" description="Helical" evidence="4">
    <location>
        <begin position="43"/>
        <end position="64"/>
    </location>
</feature>
<evidence type="ECO:0000256" key="4">
    <source>
        <dbReference type="SAM" id="Phobius"/>
    </source>
</evidence>
<keyword evidence="4" id="KW-1133">Transmembrane helix</keyword>
<dbReference type="Proteomes" id="UP000176755">
    <property type="component" value="Unassembled WGS sequence"/>
</dbReference>